<keyword evidence="1" id="KW-0812">Transmembrane</keyword>
<keyword evidence="1" id="KW-1133">Transmembrane helix</keyword>
<dbReference type="KEGG" id="dol:Dole_2529"/>
<keyword evidence="3" id="KW-1185">Reference proteome</keyword>
<dbReference type="Proteomes" id="UP000008561">
    <property type="component" value="Chromosome"/>
</dbReference>
<gene>
    <name evidence="2" type="ordered locus">Dole_2529</name>
</gene>
<keyword evidence="1" id="KW-0472">Membrane</keyword>
<feature type="transmembrane region" description="Helical" evidence="1">
    <location>
        <begin position="39"/>
        <end position="61"/>
    </location>
</feature>
<accession>A8ZW99</accession>
<name>A8ZW99_DESOH</name>
<dbReference type="AlphaFoldDB" id="A8ZW99"/>
<protein>
    <submittedName>
        <fullName evidence="2">Uncharacterized protein</fullName>
    </submittedName>
</protein>
<dbReference type="EMBL" id="CP000859">
    <property type="protein sequence ID" value="ABW68333.1"/>
    <property type="molecule type" value="Genomic_DNA"/>
</dbReference>
<evidence type="ECO:0000256" key="1">
    <source>
        <dbReference type="SAM" id="Phobius"/>
    </source>
</evidence>
<dbReference type="STRING" id="96561.Dole_2529"/>
<dbReference type="RefSeq" id="WP_012175945.1">
    <property type="nucleotide sequence ID" value="NC_009943.1"/>
</dbReference>
<proteinExistence type="predicted"/>
<evidence type="ECO:0000313" key="3">
    <source>
        <dbReference type="Proteomes" id="UP000008561"/>
    </source>
</evidence>
<feature type="transmembrane region" description="Helical" evidence="1">
    <location>
        <begin position="160"/>
        <end position="181"/>
    </location>
</feature>
<feature type="transmembrane region" description="Helical" evidence="1">
    <location>
        <begin position="6"/>
        <end position="27"/>
    </location>
</feature>
<feature type="transmembrane region" description="Helical" evidence="1">
    <location>
        <begin position="81"/>
        <end position="101"/>
    </location>
</feature>
<evidence type="ECO:0000313" key="2">
    <source>
        <dbReference type="EMBL" id="ABW68333.1"/>
    </source>
</evidence>
<reference evidence="2 3" key="1">
    <citation type="submission" date="2007-10" db="EMBL/GenBank/DDBJ databases">
        <title>Complete sequence of Desulfococcus oleovorans Hxd3.</title>
        <authorList>
            <consortium name="US DOE Joint Genome Institute"/>
            <person name="Copeland A."/>
            <person name="Lucas S."/>
            <person name="Lapidus A."/>
            <person name="Barry K."/>
            <person name="Glavina del Rio T."/>
            <person name="Dalin E."/>
            <person name="Tice H."/>
            <person name="Pitluck S."/>
            <person name="Kiss H."/>
            <person name="Brettin T."/>
            <person name="Bruce D."/>
            <person name="Detter J.C."/>
            <person name="Han C."/>
            <person name="Schmutz J."/>
            <person name="Larimer F."/>
            <person name="Land M."/>
            <person name="Hauser L."/>
            <person name="Kyrpides N."/>
            <person name="Kim E."/>
            <person name="Wawrik B."/>
            <person name="Richardson P."/>
        </authorList>
    </citation>
    <scope>NUCLEOTIDE SEQUENCE [LARGE SCALE GENOMIC DNA]</scope>
    <source>
        <strain evidence="3">DSM 6200 / JCM 39069 / Hxd3</strain>
    </source>
</reference>
<feature type="transmembrane region" description="Helical" evidence="1">
    <location>
        <begin position="122"/>
        <end position="140"/>
    </location>
</feature>
<dbReference type="HOGENOM" id="CLU_1382176_0_0_7"/>
<organism evidence="2 3">
    <name type="scientific">Desulfosudis oleivorans (strain DSM 6200 / JCM 39069 / Hxd3)</name>
    <name type="common">Desulfococcus oleovorans</name>
    <dbReference type="NCBI Taxonomy" id="96561"/>
    <lineage>
        <taxon>Bacteria</taxon>
        <taxon>Pseudomonadati</taxon>
        <taxon>Thermodesulfobacteriota</taxon>
        <taxon>Desulfobacteria</taxon>
        <taxon>Desulfobacterales</taxon>
        <taxon>Desulfosudaceae</taxon>
        <taxon>Desulfosudis</taxon>
    </lineage>
</organism>
<sequence>MHLFTRLMGLFWLFAEGLIMVWVRGGLAYLETGRSRQRIYILCCLALFVTIVSLYAGKSFFLDRLRIGPDTVTAVLYNRYLWNFICTLWVLIEGAIAVYVFRIYRLLKNPTSPGPRFPGWGMALLCVLFLAGFGLYHGYLHFLVDRSALSGQAIVNILRFYIKTCGVFWILIEWIVALIGVKTYLVLKGGPHAPVTG</sequence>